<dbReference type="GO" id="GO:0032506">
    <property type="term" value="P:cytokinetic process"/>
    <property type="evidence" value="ECO:0007669"/>
    <property type="project" value="TreeGrafter"/>
</dbReference>
<sequence length="310" mass="31993">MDSALKQRLIGAAVLIALAVIFVPMFLSGSPPKGDTVTENLSIPPAPEREFQTRVVPAEGGKATTPTPLPNAAAPPSDKVATVDVGGHQRNEVAYPDAPPATAPANSAKPTSVATAKPVEPASKPPVERAAPAANANGRFAVHLGVFANSGNADALVASARKQGLTAYTETTDVDGKPATRVRLGPFEDRSTAESARLKLQKADAKLKGAVVELAQAQPKADAPAAAVPANRAGGWAVQLGAFKSQDEANKLLARSKSAGFPSYVDSTGAGAEKLWRVRLGPEPDRAGSEKLRDQVKQKLAISGMIVTLP</sequence>
<feature type="region of interest" description="Disordered" evidence="1">
    <location>
        <begin position="59"/>
        <end position="131"/>
    </location>
</feature>
<proteinExistence type="predicted"/>
<keyword evidence="5" id="KW-1185">Reference proteome</keyword>
<dbReference type="Pfam" id="PF05036">
    <property type="entry name" value="SPOR"/>
    <property type="match status" value="2"/>
</dbReference>
<name>A0A4R6YWP5_9GAMM</name>
<dbReference type="InterPro" id="IPR036680">
    <property type="entry name" value="SPOR-like_sf"/>
</dbReference>
<feature type="transmembrane region" description="Helical" evidence="2">
    <location>
        <begin position="9"/>
        <end position="27"/>
    </location>
</feature>
<protein>
    <submittedName>
        <fullName evidence="4">DedD protein</fullName>
    </submittedName>
</protein>
<dbReference type="GO" id="GO:0042834">
    <property type="term" value="F:peptidoglycan binding"/>
    <property type="evidence" value="ECO:0007669"/>
    <property type="project" value="InterPro"/>
</dbReference>
<evidence type="ECO:0000259" key="3">
    <source>
        <dbReference type="PROSITE" id="PS51724"/>
    </source>
</evidence>
<dbReference type="PANTHER" id="PTHR38687">
    <property type="entry name" value="CELL DIVISION PROTEIN DEDD-RELATED"/>
    <property type="match status" value="1"/>
</dbReference>
<evidence type="ECO:0000256" key="1">
    <source>
        <dbReference type="SAM" id="MobiDB-lite"/>
    </source>
</evidence>
<gene>
    <name evidence="4" type="ORF">DFR29_107269</name>
</gene>
<keyword evidence="2" id="KW-0472">Membrane</keyword>
<evidence type="ECO:0000313" key="4">
    <source>
        <dbReference type="EMBL" id="TDR43256.1"/>
    </source>
</evidence>
<reference evidence="4 5" key="1">
    <citation type="submission" date="2019-03" db="EMBL/GenBank/DDBJ databases">
        <title>Genomic Encyclopedia of Type Strains, Phase IV (KMG-IV): sequencing the most valuable type-strain genomes for metagenomic binning, comparative biology and taxonomic classification.</title>
        <authorList>
            <person name="Goeker M."/>
        </authorList>
    </citation>
    <scope>NUCLEOTIDE SEQUENCE [LARGE SCALE GENOMIC DNA]</scope>
    <source>
        <strain evidence="4 5">DSM 21667</strain>
    </source>
</reference>
<dbReference type="PANTHER" id="PTHR38687:SF1">
    <property type="entry name" value="CELL DIVISION PROTEIN DEDD"/>
    <property type="match status" value="1"/>
</dbReference>
<feature type="compositionally biased region" description="Low complexity" evidence="1">
    <location>
        <begin position="63"/>
        <end position="76"/>
    </location>
</feature>
<evidence type="ECO:0000313" key="5">
    <source>
        <dbReference type="Proteomes" id="UP000295293"/>
    </source>
</evidence>
<evidence type="ECO:0000256" key="2">
    <source>
        <dbReference type="SAM" id="Phobius"/>
    </source>
</evidence>
<feature type="domain" description="SPOR" evidence="3">
    <location>
        <begin position="230"/>
        <end position="309"/>
    </location>
</feature>
<dbReference type="InterPro" id="IPR007730">
    <property type="entry name" value="SPOR-like_dom"/>
</dbReference>
<dbReference type="InterPro" id="IPR052521">
    <property type="entry name" value="Cell_div_SPOR-domain"/>
</dbReference>
<dbReference type="EMBL" id="SNZH01000007">
    <property type="protein sequence ID" value="TDR43256.1"/>
    <property type="molecule type" value="Genomic_DNA"/>
</dbReference>
<dbReference type="GO" id="GO:0032153">
    <property type="term" value="C:cell division site"/>
    <property type="evidence" value="ECO:0007669"/>
    <property type="project" value="TreeGrafter"/>
</dbReference>
<accession>A0A4R6YWP5</accession>
<organism evidence="4 5">
    <name type="scientific">Tahibacter aquaticus</name>
    <dbReference type="NCBI Taxonomy" id="520092"/>
    <lineage>
        <taxon>Bacteria</taxon>
        <taxon>Pseudomonadati</taxon>
        <taxon>Pseudomonadota</taxon>
        <taxon>Gammaproteobacteria</taxon>
        <taxon>Lysobacterales</taxon>
        <taxon>Rhodanobacteraceae</taxon>
        <taxon>Tahibacter</taxon>
    </lineage>
</organism>
<dbReference type="OrthoDB" id="7069135at2"/>
<dbReference type="SUPFAM" id="SSF110997">
    <property type="entry name" value="Sporulation related repeat"/>
    <property type="match status" value="2"/>
</dbReference>
<dbReference type="Gene3D" id="3.30.70.1070">
    <property type="entry name" value="Sporulation related repeat"/>
    <property type="match status" value="2"/>
</dbReference>
<feature type="domain" description="SPOR" evidence="3">
    <location>
        <begin position="134"/>
        <end position="214"/>
    </location>
</feature>
<keyword evidence="2" id="KW-1133">Transmembrane helix</keyword>
<comment type="caution">
    <text evidence="4">The sequence shown here is derived from an EMBL/GenBank/DDBJ whole genome shotgun (WGS) entry which is preliminary data.</text>
</comment>
<dbReference type="Proteomes" id="UP000295293">
    <property type="component" value="Unassembled WGS sequence"/>
</dbReference>
<dbReference type="PROSITE" id="PS51724">
    <property type="entry name" value="SPOR"/>
    <property type="match status" value="2"/>
</dbReference>
<dbReference type="GO" id="GO:0030428">
    <property type="term" value="C:cell septum"/>
    <property type="evidence" value="ECO:0007669"/>
    <property type="project" value="TreeGrafter"/>
</dbReference>
<dbReference type="AlphaFoldDB" id="A0A4R6YWP5"/>
<keyword evidence="2" id="KW-0812">Transmembrane</keyword>